<reference evidence="1 2" key="1">
    <citation type="submission" date="2015-07" db="EMBL/GenBank/DDBJ databases">
        <title>The genome of Eufriesea mexicana.</title>
        <authorList>
            <person name="Pan H."/>
            <person name="Kapheim K."/>
        </authorList>
    </citation>
    <scope>NUCLEOTIDE SEQUENCE [LARGE SCALE GENOMIC DNA]</scope>
    <source>
        <strain evidence="1">0111107269</strain>
        <tissue evidence="1">Whole body</tissue>
    </source>
</reference>
<evidence type="ECO:0000313" key="2">
    <source>
        <dbReference type="Proteomes" id="UP000250275"/>
    </source>
</evidence>
<organism evidence="1 2">
    <name type="scientific">Eufriesea mexicana</name>
    <dbReference type="NCBI Taxonomy" id="516756"/>
    <lineage>
        <taxon>Eukaryota</taxon>
        <taxon>Metazoa</taxon>
        <taxon>Ecdysozoa</taxon>
        <taxon>Arthropoda</taxon>
        <taxon>Hexapoda</taxon>
        <taxon>Insecta</taxon>
        <taxon>Pterygota</taxon>
        <taxon>Neoptera</taxon>
        <taxon>Endopterygota</taxon>
        <taxon>Hymenoptera</taxon>
        <taxon>Apocrita</taxon>
        <taxon>Aculeata</taxon>
        <taxon>Apoidea</taxon>
        <taxon>Anthophila</taxon>
        <taxon>Apidae</taxon>
        <taxon>Eufriesea</taxon>
    </lineage>
</organism>
<dbReference type="AlphaFoldDB" id="A0A310SVY8"/>
<sequence>MKKSPLKEQSSTRARCDSVVAGTRSEVYVTQKPVGRNYLSSVVVWLPGPRKGSLRGGLDTGSGAIVESCPAAPQSASSGAIAKQVEIRIEQQNLLEAYRIMNSSQCCFYTVLYHALDLPLDLLPREHIVHVEHKANERRNVL</sequence>
<evidence type="ECO:0000313" key="1">
    <source>
        <dbReference type="EMBL" id="OAD62376.1"/>
    </source>
</evidence>
<dbReference type="EMBL" id="KQ759874">
    <property type="protein sequence ID" value="OAD62376.1"/>
    <property type="molecule type" value="Genomic_DNA"/>
</dbReference>
<name>A0A310SVY8_9HYME</name>
<proteinExistence type="predicted"/>
<dbReference type="Proteomes" id="UP000250275">
    <property type="component" value="Unassembled WGS sequence"/>
</dbReference>
<accession>A0A310SVY8</accession>
<protein>
    <submittedName>
        <fullName evidence="1">Uncharacterized protein</fullName>
    </submittedName>
</protein>
<keyword evidence="2" id="KW-1185">Reference proteome</keyword>
<gene>
    <name evidence="1" type="ORF">WN48_07053</name>
</gene>